<comment type="subcellular location">
    <subcellularLocation>
        <location evidence="1">Cell membrane</location>
        <topology evidence="1">Multi-pass membrane protein</topology>
    </subcellularLocation>
</comment>
<gene>
    <name evidence="9" type="ORF">AWH49_14780</name>
</gene>
<proteinExistence type="predicted"/>
<feature type="transmembrane region" description="Helical" evidence="7">
    <location>
        <begin position="7"/>
        <end position="28"/>
    </location>
</feature>
<evidence type="ECO:0000256" key="2">
    <source>
        <dbReference type="ARBA" id="ARBA00022448"/>
    </source>
</evidence>
<feature type="transmembrane region" description="Helical" evidence="7">
    <location>
        <begin position="334"/>
        <end position="357"/>
    </location>
</feature>
<dbReference type="Gene3D" id="1.20.1250.20">
    <property type="entry name" value="MFS general substrate transporter like domains"/>
    <property type="match status" value="1"/>
</dbReference>
<name>A0A177L5E9_9BACI</name>
<organism evidence="9 10">
    <name type="scientific">Domibacillus aminovorans</name>
    <dbReference type="NCBI Taxonomy" id="29332"/>
    <lineage>
        <taxon>Bacteria</taxon>
        <taxon>Bacillati</taxon>
        <taxon>Bacillota</taxon>
        <taxon>Bacilli</taxon>
        <taxon>Bacillales</taxon>
        <taxon>Bacillaceae</taxon>
        <taxon>Domibacillus</taxon>
    </lineage>
</organism>
<feature type="transmembrane region" description="Helical" evidence="7">
    <location>
        <begin position="72"/>
        <end position="92"/>
    </location>
</feature>
<dbReference type="InterPro" id="IPR020846">
    <property type="entry name" value="MFS_dom"/>
</dbReference>
<feature type="domain" description="Major facilitator superfamily (MFS) profile" evidence="8">
    <location>
        <begin position="1"/>
        <end position="392"/>
    </location>
</feature>
<evidence type="ECO:0000256" key="4">
    <source>
        <dbReference type="ARBA" id="ARBA00022692"/>
    </source>
</evidence>
<dbReference type="RefSeq" id="WP_063965763.1">
    <property type="nucleotide sequence ID" value="NZ_JBCNAN010000072.1"/>
</dbReference>
<feature type="transmembrane region" description="Helical" evidence="7">
    <location>
        <begin position="98"/>
        <end position="119"/>
    </location>
</feature>
<dbReference type="AlphaFoldDB" id="A0A177L5E9"/>
<evidence type="ECO:0000256" key="1">
    <source>
        <dbReference type="ARBA" id="ARBA00004651"/>
    </source>
</evidence>
<evidence type="ECO:0000313" key="9">
    <source>
        <dbReference type="EMBL" id="OAH60909.1"/>
    </source>
</evidence>
<dbReference type="PROSITE" id="PS50850">
    <property type="entry name" value="MFS"/>
    <property type="match status" value="1"/>
</dbReference>
<dbReference type="GO" id="GO:0005886">
    <property type="term" value="C:plasma membrane"/>
    <property type="evidence" value="ECO:0007669"/>
    <property type="project" value="UniProtKB-SubCell"/>
</dbReference>
<keyword evidence="10" id="KW-1185">Reference proteome</keyword>
<feature type="transmembrane region" description="Helical" evidence="7">
    <location>
        <begin position="159"/>
        <end position="180"/>
    </location>
</feature>
<evidence type="ECO:0000256" key="7">
    <source>
        <dbReference type="SAM" id="Phobius"/>
    </source>
</evidence>
<comment type="caution">
    <text evidence="9">The sequence shown here is derived from an EMBL/GenBank/DDBJ whole genome shotgun (WGS) entry which is preliminary data.</text>
</comment>
<keyword evidence="5 7" id="KW-1133">Transmembrane helix</keyword>
<dbReference type="InterPro" id="IPR011701">
    <property type="entry name" value="MFS"/>
</dbReference>
<dbReference type="Proteomes" id="UP000076935">
    <property type="component" value="Unassembled WGS sequence"/>
</dbReference>
<keyword evidence="3" id="KW-1003">Cell membrane</keyword>
<evidence type="ECO:0000256" key="6">
    <source>
        <dbReference type="ARBA" id="ARBA00023136"/>
    </source>
</evidence>
<dbReference type="PANTHER" id="PTHR43124">
    <property type="entry name" value="PURINE EFFLUX PUMP PBUE"/>
    <property type="match status" value="1"/>
</dbReference>
<evidence type="ECO:0000313" key="10">
    <source>
        <dbReference type="Proteomes" id="UP000076935"/>
    </source>
</evidence>
<evidence type="ECO:0000256" key="5">
    <source>
        <dbReference type="ARBA" id="ARBA00022989"/>
    </source>
</evidence>
<dbReference type="PANTHER" id="PTHR43124:SF3">
    <property type="entry name" value="CHLORAMPHENICOL EFFLUX PUMP RV0191"/>
    <property type="match status" value="1"/>
</dbReference>
<dbReference type="Pfam" id="PF07690">
    <property type="entry name" value="MFS_1"/>
    <property type="match status" value="1"/>
</dbReference>
<dbReference type="SUPFAM" id="SSF103473">
    <property type="entry name" value="MFS general substrate transporter"/>
    <property type="match status" value="1"/>
</dbReference>
<feature type="transmembrane region" description="Helical" evidence="7">
    <location>
        <begin position="40"/>
        <end position="60"/>
    </location>
</feature>
<keyword evidence="4 7" id="KW-0812">Transmembrane</keyword>
<sequence>MMNTKVLWWMSIAQFLAMQVWFNFSAILPVVEQEWGLTPMQSGLIIAFFQLGYVISILFYSFSSEKYNPKSFLVYGTIIAGITGLILSFFAQGFWSTLILRTISGIGIAGIYVPGIRILSHIAPSHQRGKVLGVYAGSFVIGSGFSLFVSGLFIEVLGWRGVVLLTSIFCLIASIIFFSLKLPPIEGQGTHLNWKKIKQVFNKTNLLINGGYAGHSWELYAMWAWIGPFLVFYFLQHGYTEETAMKYGNIMGAFVIMIGGIATYTGGRISDHLGRVNSANLFLMMSIICSLMIGWSIQLPIILMLLLALIYGFTIVADTAIYTVSVTEINDPDIIALALGVQSVLGFTVTIFAPFVFGFFLDVFNWGVAFTIIGVGAISAPICMLILGKIQHHTNLHQGNK</sequence>
<dbReference type="EMBL" id="LQWY01000029">
    <property type="protein sequence ID" value="OAH60909.1"/>
    <property type="molecule type" value="Genomic_DNA"/>
</dbReference>
<dbReference type="InterPro" id="IPR036259">
    <property type="entry name" value="MFS_trans_sf"/>
</dbReference>
<feature type="transmembrane region" description="Helical" evidence="7">
    <location>
        <begin position="278"/>
        <end position="295"/>
    </location>
</feature>
<evidence type="ECO:0000256" key="3">
    <source>
        <dbReference type="ARBA" id="ARBA00022475"/>
    </source>
</evidence>
<keyword evidence="2" id="KW-0813">Transport</keyword>
<feature type="transmembrane region" description="Helical" evidence="7">
    <location>
        <begin position="363"/>
        <end position="387"/>
    </location>
</feature>
<feature type="transmembrane region" description="Helical" evidence="7">
    <location>
        <begin position="301"/>
        <end position="322"/>
    </location>
</feature>
<dbReference type="InterPro" id="IPR050189">
    <property type="entry name" value="MFS_Efflux_Transporters"/>
</dbReference>
<evidence type="ECO:0000259" key="8">
    <source>
        <dbReference type="PROSITE" id="PS50850"/>
    </source>
</evidence>
<feature type="transmembrane region" description="Helical" evidence="7">
    <location>
        <begin position="131"/>
        <end position="153"/>
    </location>
</feature>
<reference evidence="9 10" key="1">
    <citation type="submission" date="2016-01" db="EMBL/GenBank/DDBJ databases">
        <title>Investigation of taxonomic status of Bacillus aminovorans.</title>
        <authorList>
            <person name="Verma A."/>
            <person name="Pal Y."/>
            <person name="Krishnamurthi S."/>
        </authorList>
    </citation>
    <scope>NUCLEOTIDE SEQUENCE [LARGE SCALE GENOMIC DNA]</scope>
    <source>
        <strain evidence="9 10">DSM 1314</strain>
    </source>
</reference>
<feature type="transmembrane region" description="Helical" evidence="7">
    <location>
        <begin position="247"/>
        <end position="266"/>
    </location>
</feature>
<keyword evidence="6 7" id="KW-0472">Membrane</keyword>
<accession>A0A177L5E9</accession>
<dbReference type="GO" id="GO:0022857">
    <property type="term" value="F:transmembrane transporter activity"/>
    <property type="evidence" value="ECO:0007669"/>
    <property type="project" value="InterPro"/>
</dbReference>
<protein>
    <submittedName>
        <fullName evidence="9">MFS transporter</fullName>
    </submittedName>
</protein>